<reference evidence="2 3" key="1">
    <citation type="submission" date="2022-02" db="EMBL/GenBank/DDBJ databases">
        <title>Chromosome-level reference genomes for two strains of Caenorhabditis briggsae: an improved platform for comparative genomics.</title>
        <authorList>
            <person name="Stevens L."/>
            <person name="Andersen E.C."/>
        </authorList>
    </citation>
    <scope>NUCLEOTIDE SEQUENCE [LARGE SCALE GENOMIC DNA]</scope>
    <source>
        <strain evidence="2">QX1410_ONT</strain>
        <tissue evidence="2">Whole-organism</tissue>
    </source>
</reference>
<dbReference type="InterPro" id="IPR019422">
    <property type="entry name" value="7TM_GPCR_serpentine_rcpt_Srh"/>
</dbReference>
<keyword evidence="1" id="KW-1133">Transmembrane helix</keyword>
<proteinExistence type="predicted"/>
<dbReference type="EMBL" id="CP090895">
    <property type="protein sequence ID" value="ULT91727.1"/>
    <property type="molecule type" value="Genomic_DNA"/>
</dbReference>
<organism evidence="2 3">
    <name type="scientific">Caenorhabditis briggsae</name>
    <dbReference type="NCBI Taxonomy" id="6238"/>
    <lineage>
        <taxon>Eukaryota</taxon>
        <taxon>Metazoa</taxon>
        <taxon>Ecdysozoa</taxon>
        <taxon>Nematoda</taxon>
        <taxon>Chromadorea</taxon>
        <taxon>Rhabditida</taxon>
        <taxon>Rhabditina</taxon>
        <taxon>Rhabditomorpha</taxon>
        <taxon>Rhabditoidea</taxon>
        <taxon>Rhabditidae</taxon>
        <taxon>Peloderinae</taxon>
        <taxon>Caenorhabditis</taxon>
    </lineage>
</organism>
<keyword evidence="1" id="KW-0812">Transmembrane</keyword>
<dbReference type="Pfam" id="PF10318">
    <property type="entry name" value="7TM_GPCR_Srh"/>
    <property type="match status" value="1"/>
</dbReference>
<dbReference type="AlphaFoldDB" id="A0AAE9A446"/>
<feature type="transmembrane region" description="Helical" evidence="1">
    <location>
        <begin position="210"/>
        <end position="235"/>
    </location>
</feature>
<gene>
    <name evidence="2" type="ORF">L3Y34_009406</name>
</gene>
<feature type="transmembrane region" description="Helical" evidence="1">
    <location>
        <begin position="256"/>
        <end position="280"/>
    </location>
</feature>
<feature type="transmembrane region" description="Helical" evidence="1">
    <location>
        <begin position="286"/>
        <end position="308"/>
    </location>
</feature>
<dbReference type="PANTHER" id="PTHR46891:SF11">
    <property type="entry name" value="SERPENTINE RECEPTOR, CLASS H-RELATED"/>
    <property type="match status" value="1"/>
</dbReference>
<feature type="transmembrane region" description="Helical" evidence="1">
    <location>
        <begin position="64"/>
        <end position="85"/>
    </location>
</feature>
<evidence type="ECO:0000313" key="3">
    <source>
        <dbReference type="Proteomes" id="UP000827892"/>
    </source>
</evidence>
<dbReference type="Proteomes" id="UP000827892">
    <property type="component" value="Chromosome V"/>
</dbReference>
<evidence type="ECO:0000256" key="1">
    <source>
        <dbReference type="SAM" id="Phobius"/>
    </source>
</evidence>
<accession>A0AAE9A446</accession>
<sequence>MATPLPDMSPGNCTIDYSIPYHWIMEYSPFVSVWFYIYIVFFVVEQNGSLKLSHQHTAILNHHFWNFIHQIYVCIFYRPVAHLPMFGFQIGGVVRTWELNAIELWIVWVWVVFVLLLSMVHLFYARLYTISRMMVLNKYRSLIHLSTVVFILSIFVSLGCGSSILLVFLSTPFVVQIKMGAFNTYNSRIIFCPDFAIVDLSMWQTILPNALAAGGLAVLFFIMVFMGIASLIVLSTKSPQSSVKTLRTQKQLMQSFVIQVCTHTMFLFIPVVTCAILAFFKNLTNVAIYTTIFCLVHQGVITIIVFAVCTPMTTKKSFSVVRFVHYLLSIVKWFICCGVVTKKQMPSLVQVNRNHYIITPTPQMADIYDQKETIKDIPESPCPSVISLQPGLETAEKVPAPCPKDSQSFQWGECIGDVCCRVMMECSGRLLVSIICCGA</sequence>
<evidence type="ECO:0000313" key="2">
    <source>
        <dbReference type="EMBL" id="ULT91727.1"/>
    </source>
</evidence>
<feature type="transmembrane region" description="Helical" evidence="1">
    <location>
        <begin position="27"/>
        <end position="44"/>
    </location>
</feature>
<dbReference type="PANTHER" id="PTHR46891">
    <property type="entry name" value="SERPENTINE RECEPTOR, CLASS H-RELATED"/>
    <property type="match status" value="1"/>
</dbReference>
<protein>
    <submittedName>
        <fullName evidence="2">Uncharacterized protein</fullName>
    </submittedName>
</protein>
<feature type="transmembrane region" description="Helical" evidence="1">
    <location>
        <begin position="105"/>
        <end position="124"/>
    </location>
</feature>
<keyword evidence="1" id="KW-0472">Membrane</keyword>
<feature type="transmembrane region" description="Helical" evidence="1">
    <location>
        <begin position="145"/>
        <end position="169"/>
    </location>
</feature>
<name>A0AAE9A446_CAEBR</name>